<evidence type="ECO:0000256" key="4">
    <source>
        <dbReference type="PROSITE-ProRule" id="PRU00335"/>
    </source>
</evidence>
<evidence type="ECO:0000256" key="3">
    <source>
        <dbReference type="ARBA" id="ARBA00023163"/>
    </source>
</evidence>
<evidence type="ECO:0000313" key="7">
    <source>
        <dbReference type="Proteomes" id="UP000197153"/>
    </source>
</evidence>
<dbReference type="Gene3D" id="1.10.357.10">
    <property type="entry name" value="Tetracycline Repressor, domain 2"/>
    <property type="match status" value="1"/>
</dbReference>
<gene>
    <name evidence="6" type="ORF">Y958_20925</name>
</gene>
<dbReference type="PROSITE" id="PS50977">
    <property type="entry name" value="HTH_TETR_2"/>
    <property type="match status" value="1"/>
</dbReference>
<dbReference type="InterPro" id="IPR001647">
    <property type="entry name" value="HTH_TetR"/>
</dbReference>
<dbReference type="InterPro" id="IPR036271">
    <property type="entry name" value="Tet_transcr_reg_TetR-rel_C_sf"/>
</dbReference>
<keyword evidence="3" id="KW-0804">Transcription</keyword>
<evidence type="ECO:0000313" key="6">
    <source>
        <dbReference type="EMBL" id="ASG23290.1"/>
    </source>
</evidence>
<dbReference type="KEGG" id="nao:Y958_20925"/>
<reference evidence="6 7" key="1">
    <citation type="submission" date="2017-06" db="EMBL/GenBank/DDBJ databases">
        <title>Complete genome sequence of Nitrospirillum amazonense strain CBAmC, an endophytic nitrogen-fixing and plant growth-promoting bacterium, isolated from sugarcane.</title>
        <authorList>
            <person name="Schwab S."/>
            <person name="dos Santos Teixeira K.R."/>
            <person name="Simoes Araujo J.L."/>
            <person name="Soares Vidal M."/>
            <person name="Borges de Freitas H.R."/>
            <person name="Rivello Crivelaro A.L."/>
            <person name="Bueno de Camargo Nunes A."/>
            <person name="dos Santos C.M."/>
            <person name="Palmeira da Silva Rosa D."/>
            <person name="da Silva Padilha D."/>
            <person name="da Silva E."/>
            <person name="Araujo Terra L."/>
            <person name="Soares Mendes V."/>
            <person name="Farinelli L."/>
            <person name="Magalhaes Cruz L."/>
            <person name="Baldani J.I."/>
        </authorList>
    </citation>
    <scope>NUCLEOTIDE SEQUENCE [LARGE SCALE GENOMIC DNA]</scope>
    <source>
        <strain evidence="6 7">CBAmC</strain>
    </source>
</reference>
<dbReference type="SUPFAM" id="SSF46689">
    <property type="entry name" value="Homeodomain-like"/>
    <property type="match status" value="1"/>
</dbReference>
<accession>A0A248JXL7</accession>
<keyword evidence="1" id="KW-0805">Transcription regulation</keyword>
<dbReference type="EMBL" id="CP022111">
    <property type="protein sequence ID" value="ASG23290.1"/>
    <property type="molecule type" value="Genomic_DNA"/>
</dbReference>
<feature type="DNA-binding region" description="H-T-H motif" evidence="4">
    <location>
        <begin position="49"/>
        <end position="68"/>
    </location>
</feature>
<dbReference type="InterPro" id="IPR009057">
    <property type="entry name" value="Homeodomain-like_sf"/>
</dbReference>
<evidence type="ECO:0000256" key="1">
    <source>
        <dbReference type="ARBA" id="ARBA00023015"/>
    </source>
</evidence>
<name>A0A248JXL7_9PROT</name>
<feature type="domain" description="HTH tetR-type" evidence="5">
    <location>
        <begin position="26"/>
        <end position="86"/>
    </location>
</feature>
<dbReference type="PANTHER" id="PTHR47506:SF3">
    <property type="entry name" value="HTH-TYPE TRANSCRIPTIONAL REGULATOR LMRA"/>
    <property type="match status" value="1"/>
</dbReference>
<evidence type="ECO:0000256" key="2">
    <source>
        <dbReference type="ARBA" id="ARBA00023125"/>
    </source>
</evidence>
<dbReference type="Pfam" id="PF21993">
    <property type="entry name" value="TetR_C_13_2"/>
    <property type="match status" value="1"/>
</dbReference>
<evidence type="ECO:0000259" key="5">
    <source>
        <dbReference type="PROSITE" id="PS50977"/>
    </source>
</evidence>
<sequence>MVIAIERDITRPTDIQLALRGMPRLSDAKKHFVDTAVTLFRRKGYNGVGLNEIIAVSGAPKGSFYHHFPGGKEELAEEAARLAGHRIARLIDQAFTDAPTFADGVHALADTIADWFEASDWRDGCPVTALVIGAIPDSTRLSAVVAEVLEDWAVRTAGHAERLGVSDPRERAARFFIALEGAWLLARVQRTRAPFKLAAAMVL</sequence>
<keyword evidence="2 4" id="KW-0238">DNA-binding</keyword>
<keyword evidence="7" id="KW-1185">Reference proteome</keyword>
<protein>
    <submittedName>
        <fullName evidence="6">TetR family transcriptional regulator</fullName>
    </submittedName>
</protein>
<proteinExistence type="predicted"/>
<dbReference type="AlphaFoldDB" id="A0A248JXL7"/>
<dbReference type="SUPFAM" id="SSF48498">
    <property type="entry name" value="Tetracyclin repressor-like, C-terminal domain"/>
    <property type="match status" value="1"/>
</dbReference>
<dbReference type="Pfam" id="PF00440">
    <property type="entry name" value="TetR_N"/>
    <property type="match status" value="1"/>
</dbReference>
<dbReference type="Proteomes" id="UP000197153">
    <property type="component" value="Chromosome 2"/>
</dbReference>
<dbReference type="InterPro" id="IPR054156">
    <property type="entry name" value="YxaF_TetR_C"/>
</dbReference>
<organism evidence="6 7">
    <name type="scientific">Nitrospirillum viridazoti CBAmc</name>
    <dbReference type="NCBI Taxonomy" id="1441467"/>
    <lineage>
        <taxon>Bacteria</taxon>
        <taxon>Pseudomonadati</taxon>
        <taxon>Pseudomonadota</taxon>
        <taxon>Alphaproteobacteria</taxon>
        <taxon>Rhodospirillales</taxon>
        <taxon>Azospirillaceae</taxon>
        <taxon>Nitrospirillum</taxon>
        <taxon>Nitrospirillum viridazoti</taxon>
    </lineage>
</organism>
<dbReference type="GO" id="GO:0003677">
    <property type="term" value="F:DNA binding"/>
    <property type="evidence" value="ECO:0007669"/>
    <property type="project" value="UniProtKB-UniRule"/>
</dbReference>
<dbReference type="PANTHER" id="PTHR47506">
    <property type="entry name" value="TRANSCRIPTIONAL REGULATORY PROTEIN"/>
    <property type="match status" value="1"/>
</dbReference>